<dbReference type="Gene3D" id="1.10.101.10">
    <property type="entry name" value="PGBD-like superfamily/PGBD"/>
    <property type="match status" value="1"/>
</dbReference>
<dbReference type="SUPFAM" id="SSF47090">
    <property type="entry name" value="PGBD-like"/>
    <property type="match status" value="1"/>
</dbReference>
<dbReference type="RefSeq" id="WP_079687259.1">
    <property type="nucleotide sequence ID" value="NZ_FUZU01000002.1"/>
</dbReference>
<reference evidence="3 4" key="1">
    <citation type="submission" date="2017-02" db="EMBL/GenBank/DDBJ databases">
        <authorList>
            <person name="Peterson S.W."/>
        </authorList>
    </citation>
    <scope>NUCLEOTIDE SEQUENCE [LARGE SCALE GENOMIC DNA]</scope>
    <source>
        <strain evidence="3 4">DSM 25262</strain>
    </source>
</reference>
<protein>
    <submittedName>
        <fullName evidence="3">TIGR02594 family protein</fullName>
    </submittedName>
</protein>
<gene>
    <name evidence="3" type="ORF">SAMN05660236_2671</name>
</gene>
<dbReference type="Pfam" id="PF01471">
    <property type="entry name" value="PG_binding_1"/>
    <property type="match status" value="1"/>
</dbReference>
<dbReference type="Proteomes" id="UP000190961">
    <property type="component" value="Unassembled WGS sequence"/>
</dbReference>
<evidence type="ECO:0000259" key="1">
    <source>
        <dbReference type="Pfam" id="PF01471"/>
    </source>
</evidence>
<name>A0A1T5L7B1_9BACT</name>
<proteinExistence type="predicted"/>
<dbReference type="InterPro" id="IPR036365">
    <property type="entry name" value="PGBD-like_sf"/>
</dbReference>
<feature type="domain" description="Peptidoglycan binding-like" evidence="1">
    <location>
        <begin position="158"/>
        <end position="212"/>
    </location>
</feature>
<dbReference type="InterPro" id="IPR013423">
    <property type="entry name" value="CHP02594"/>
</dbReference>
<evidence type="ECO:0000259" key="2">
    <source>
        <dbReference type="Pfam" id="PF05257"/>
    </source>
</evidence>
<organism evidence="3 4">
    <name type="scientific">Ohtaekwangia koreensis</name>
    <dbReference type="NCBI Taxonomy" id="688867"/>
    <lineage>
        <taxon>Bacteria</taxon>
        <taxon>Pseudomonadati</taxon>
        <taxon>Bacteroidota</taxon>
        <taxon>Cytophagia</taxon>
        <taxon>Cytophagales</taxon>
        <taxon>Fulvivirgaceae</taxon>
        <taxon>Ohtaekwangia</taxon>
    </lineage>
</organism>
<dbReference type="AlphaFoldDB" id="A0A1T5L7B1"/>
<dbReference type="SUPFAM" id="SSF54001">
    <property type="entry name" value="Cysteine proteinases"/>
    <property type="match status" value="1"/>
</dbReference>
<dbReference type="OrthoDB" id="882303at2"/>
<dbReference type="Gene3D" id="3.90.1720.10">
    <property type="entry name" value="endopeptidase domain like (from Nostoc punctiforme)"/>
    <property type="match status" value="1"/>
</dbReference>
<accession>A0A1T5L7B1</accession>
<dbReference type="InterPro" id="IPR038765">
    <property type="entry name" value="Papain-like_cys_pep_sf"/>
</dbReference>
<dbReference type="InterPro" id="IPR036366">
    <property type="entry name" value="PGBDSf"/>
</dbReference>
<dbReference type="Pfam" id="PF05257">
    <property type="entry name" value="CHAP"/>
    <property type="match status" value="1"/>
</dbReference>
<dbReference type="InterPro" id="IPR007921">
    <property type="entry name" value="CHAP_dom"/>
</dbReference>
<dbReference type="InterPro" id="IPR002477">
    <property type="entry name" value="Peptidoglycan-bd-like"/>
</dbReference>
<keyword evidence="4" id="KW-1185">Reference proteome</keyword>
<dbReference type="EMBL" id="FUZU01000002">
    <property type="protein sequence ID" value="SKC71814.1"/>
    <property type="molecule type" value="Genomic_DNA"/>
</dbReference>
<feature type="domain" description="Peptidase C51" evidence="2">
    <location>
        <begin position="40"/>
        <end position="119"/>
    </location>
</feature>
<dbReference type="STRING" id="688867.SAMN05660236_2671"/>
<evidence type="ECO:0000313" key="4">
    <source>
        <dbReference type="Proteomes" id="UP000190961"/>
    </source>
</evidence>
<sequence>MDNLIKVAIAELGQKEIPGAEDNAAIVRYAHESGFNWINDDETPWCSIFINWCAKKVNLRGTGKADARSWLFAGQRVDSPEPGDVVVFWREKPDSWKGHVGFFFGFSKDGKRVYSLGGNQGNQVSITAFPTDHVLGFRRLAPSSTMILPDTILRMSSTGNAVKILQDALKIAGFDCGTSDGDYGTKTEAAVKALQSTRFGLRVDGIFDEATRIYLLEILNQ</sequence>
<evidence type="ECO:0000313" key="3">
    <source>
        <dbReference type="EMBL" id="SKC71814.1"/>
    </source>
</evidence>
<dbReference type="NCBIfam" id="TIGR02594">
    <property type="entry name" value="TIGR02594 family protein"/>
    <property type="match status" value="1"/>
</dbReference>